<sequence length="315" mass="36483">MGRKISIVTACYNEEENVELLYEAVKSIFQDLDEYEYEHIFIDNASTDRTVPILKGIAEKDKNVKIIVNARNFGHIRSPFHGLIQAKGDAVISLVADFQDPPDMIPEFIEKWNEGCKVVVGVKKGSEENALLFSIRRVYYYFIEKLSDVKQIKNFTGFGLYDKKIIEQLRLIDDPYPYMRGLISEIGYDICQIEYQQPLRKRGITKNNFYTLYDMAMLGITSYSKIPLRLATLIGFTLAIISLIFAFFYTVYKLIYWYSFDVGIAPLVIGLFFFSAVQLFFIGVIGEYVGSIQTRVMKRPLVIERERINFNEDEK</sequence>
<dbReference type="HOGENOM" id="CLU_033536_0_1_2"/>
<evidence type="ECO:0000256" key="2">
    <source>
        <dbReference type="ARBA" id="ARBA00022676"/>
    </source>
</evidence>
<dbReference type="RefSeq" id="WP_013329313.1">
    <property type="nucleotide sequence ID" value="NC_014507.1"/>
</dbReference>
<feature type="transmembrane region" description="Helical" evidence="7">
    <location>
        <begin position="230"/>
        <end position="252"/>
    </location>
</feature>
<dbReference type="GO" id="GO:0016757">
    <property type="term" value="F:glycosyltransferase activity"/>
    <property type="evidence" value="ECO:0007669"/>
    <property type="project" value="UniProtKB-KW"/>
</dbReference>
<keyword evidence="5 7" id="KW-1133">Transmembrane helix</keyword>
<evidence type="ECO:0000256" key="4">
    <source>
        <dbReference type="ARBA" id="ARBA00022692"/>
    </source>
</evidence>
<dbReference type="InterPro" id="IPR029044">
    <property type="entry name" value="Nucleotide-diphossugar_trans"/>
</dbReference>
<proteinExistence type="predicted"/>
<dbReference type="eggNOG" id="arCOG00894">
    <property type="taxonomic scope" value="Archaea"/>
</dbReference>
<evidence type="ECO:0000256" key="5">
    <source>
        <dbReference type="ARBA" id="ARBA00022989"/>
    </source>
</evidence>
<feature type="domain" description="Glycosyltransferase 2-like" evidence="8">
    <location>
        <begin position="6"/>
        <end position="166"/>
    </location>
</feature>
<dbReference type="CAZy" id="GT2">
    <property type="family name" value="Glycosyltransferase Family 2"/>
</dbReference>
<evidence type="ECO:0000256" key="6">
    <source>
        <dbReference type="ARBA" id="ARBA00023136"/>
    </source>
</evidence>
<dbReference type="OrthoDB" id="46222at2157"/>
<name>E1REW5_METP4</name>
<evidence type="ECO:0000313" key="10">
    <source>
        <dbReference type="Proteomes" id="UP000006565"/>
    </source>
</evidence>
<dbReference type="PANTHER" id="PTHR48090">
    <property type="entry name" value="UNDECAPRENYL-PHOSPHATE 4-DEOXY-4-FORMAMIDO-L-ARABINOSE TRANSFERASE-RELATED"/>
    <property type="match status" value="1"/>
</dbReference>
<dbReference type="InterPro" id="IPR050256">
    <property type="entry name" value="Glycosyltransferase_2"/>
</dbReference>
<dbReference type="Proteomes" id="UP000006565">
    <property type="component" value="Chromosome"/>
</dbReference>
<organism evidence="9 10">
    <name type="scientific">Methanolacinia petrolearia (strain DSM 11571 / OCM 486 / SEBR 4847)</name>
    <name type="common">Methanoplanus petrolearius</name>
    <dbReference type="NCBI Taxonomy" id="679926"/>
    <lineage>
        <taxon>Archaea</taxon>
        <taxon>Methanobacteriati</taxon>
        <taxon>Methanobacteriota</taxon>
        <taxon>Stenosarchaea group</taxon>
        <taxon>Methanomicrobia</taxon>
        <taxon>Methanomicrobiales</taxon>
        <taxon>Methanomicrobiaceae</taxon>
        <taxon>Methanolacinia</taxon>
    </lineage>
</organism>
<feature type="transmembrane region" description="Helical" evidence="7">
    <location>
        <begin position="264"/>
        <end position="289"/>
    </location>
</feature>
<dbReference type="KEGG" id="mpi:Mpet_1376"/>
<dbReference type="AlphaFoldDB" id="E1REW5"/>
<evidence type="ECO:0000259" key="8">
    <source>
        <dbReference type="Pfam" id="PF00535"/>
    </source>
</evidence>
<dbReference type="CDD" id="cd04187">
    <property type="entry name" value="DPM1_like_bac"/>
    <property type="match status" value="1"/>
</dbReference>
<keyword evidence="10" id="KW-1185">Reference proteome</keyword>
<dbReference type="EMBL" id="CP002117">
    <property type="protein sequence ID" value="ADN36136.1"/>
    <property type="molecule type" value="Genomic_DNA"/>
</dbReference>
<protein>
    <submittedName>
        <fullName evidence="9">Glycosyl transferase family 2</fullName>
    </submittedName>
</protein>
<dbReference type="Pfam" id="PF00535">
    <property type="entry name" value="Glycos_transf_2"/>
    <property type="match status" value="1"/>
</dbReference>
<reference evidence="9 10" key="1">
    <citation type="journal article" date="2010" name="Stand. Genomic Sci.">
        <title>Complete genome sequence of Methanoplanus petrolearius type strain (SEBR 4847).</title>
        <authorList>
            <person name="Brambilla E."/>
            <person name="Djao O.D."/>
            <person name="Daligault H."/>
            <person name="Lapidus A."/>
            <person name="Lucas S."/>
            <person name="Hammon N."/>
            <person name="Nolan M."/>
            <person name="Tice H."/>
            <person name="Cheng J.F."/>
            <person name="Han C."/>
            <person name="Tapia R."/>
            <person name="Goodwin L."/>
            <person name="Pitluck S."/>
            <person name="Liolios K."/>
            <person name="Ivanova N."/>
            <person name="Mavromatis K."/>
            <person name="Mikhailova N."/>
            <person name="Pati A."/>
            <person name="Chen A."/>
            <person name="Palaniappan K."/>
            <person name="Land M."/>
            <person name="Hauser L."/>
            <person name="Chang Y.J."/>
            <person name="Jeffries C.D."/>
            <person name="Rohde M."/>
            <person name="Spring S."/>
            <person name="Sikorski J."/>
            <person name="Goker M."/>
            <person name="Woyke T."/>
            <person name="Bristow J."/>
            <person name="Eisen J.A."/>
            <person name="Markowitz V."/>
            <person name="Hugenholtz P."/>
            <person name="Kyrpides N.C."/>
            <person name="Klenk H.P."/>
        </authorList>
    </citation>
    <scope>NUCLEOTIDE SEQUENCE [LARGE SCALE GENOMIC DNA]</scope>
    <source>
        <strain evidence="10">DSM 11571 / OCM 486 / SEBR 4847</strain>
    </source>
</reference>
<evidence type="ECO:0000313" key="9">
    <source>
        <dbReference type="EMBL" id="ADN36136.1"/>
    </source>
</evidence>
<dbReference type="STRING" id="679926.Mpet_1376"/>
<dbReference type="PANTHER" id="PTHR48090:SF1">
    <property type="entry name" value="PROPHAGE BACTOPRENOL GLUCOSYL TRANSFERASE HOMOLOG"/>
    <property type="match status" value="1"/>
</dbReference>
<keyword evidence="4 7" id="KW-0812">Transmembrane</keyword>
<dbReference type="GO" id="GO:0005886">
    <property type="term" value="C:plasma membrane"/>
    <property type="evidence" value="ECO:0007669"/>
    <property type="project" value="TreeGrafter"/>
</dbReference>
<keyword evidence="2" id="KW-0328">Glycosyltransferase</keyword>
<evidence type="ECO:0000256" key="3">
    <source>
        <dbReference type="ARBA" id="ARBA00022679"/>
    </source>
</evidence>
<evidence type="ECO:0000256" key="7">
    <source>
        <dbReference type="SAM" id="Phobius"/>
    </source>
</evidence>
<keyword evidence="6 7" id="KW-0472">Membrane</keyword>
<dbReference type="SUPFAM" id="SSF53448">
    <property type="entry name" value="Nucleotide-diphospho-sugar transferases"/>
    <property type="match status" value="1"/>
</dbReference>
<gene>
    <name evidence="9" type="ordered locus">Mpet_1376</name>
</gene>
<comment type="subcellular location">
    <subcellularLocation>
        <location evidence="1">Membrane</location>
        <topology evidence="1">Multi-pass membrane protein</topology>
    </subcellularLocation>
</comment>
<dbReference type="InterPro" id="IPR001173">
    <property type="entry name" value="Glyco_trans_2-like"/>
</dbReference>
<keyword evidence="3 9" id="KW-0808">Transferase</keyword>
<dbReference type="Gene3D" id="3.90.550.10">
    <property type="entry name" value="Spore Coat Polysaccharide Biosynthesis Protein SpsA, Chain A"/>
    <property type="match status" value="1"/>
</dbReference>
<dbReference type="GeneID" id="9743845"/>
<accession>E1REW5</accession>
<evidence type="ECO:0000256" key="1">
    <source>
        <dbReference type="ARBA" id="ARBA00004141"/>
    </source>
</evidence>